<proteinExistence type="predicted"/>
<reference evidence="1 2" key="1">
    <citation type="journal article" date="2017" name="G3 (Bethesda)">
        <title>The Physical Genome Mapping of Anopheles albimanus Corrected Scaffold Misassemblies and Identified Interarm Rearrangements in Genus Anopheles.</title>
        <authorList>
            <person name="Artemov G.N."/>
            <person name="Peery A.N."/>
            <person name="Jiang X."/>
            <person name="Tu Z."/>
            <person name="Stegniy V.N."/>
            <person name="Sharakhova M.V."/>
            <person name="Sharakhov I.V."/>
        </authorList>
    </citation>
    <scope>NUCLEOTIDE SEQUENCE [LARGE SCALE GENOMIC DNA]</scope>
    <source>
        <strain evidence="1 2">ALBI9_A</strain>
    </source>
</reference>
<dbReference type="EnsemblMetazoa" id="AALB014168-RA">
    <property type="protein sequence ID" value="AALB014168-PA"/>
    <property type="gene ID" value="AALB014168"/>
</dbReference>
<dbReference type="Proteomes" id="UP000069272">
    <property type="component" value="Chromosome 2L"/>
</dbReference>
<name>A0A182FWY5_ANOAL</name>
<organism evidence="1 2">
    <name type="scientific">Anopheles albimanus</name>
    <name type="common">New world malaria mosquito</name>
    <dbReference type="NCBI Taxonomy" id="7167"/>
    <lineage>
        <taxon>Eukaryota</taxon>
        <taxon>Metazoa</taxon>
        <taxon>Ecdysozoa</taxon>
        <taxon>Arthropoda</taxon>
        <taxon>Hexapoda</taxon>
        <taxon>Insecta</taxon>
        <taxon>Pterygota</taxon>
        <taxon>Neoptera</taxon>
        <taxon>Endopterygota</taxon>
        <taxon>Diptera</taxon>
        <taxon>Nematocera</taxon>
        <taxon>Culicoidea</taxon>
        <taxon>Culicidae</taxon>
        <taxon>Anophelinae</taxon>
        <taxon>Anopheles</taxon>
    </lineage>
</organism>
<keyword evidence="2" id="KW-1185">Reference proteome</keyword>
<evidence type="ECO:0000313" key="2">
    <source>
        <dbReference type="Proteomes" id="UP000069272"/>
    </source>
</evidence>
<accession>A0A182FWY5</accession>
<reference evidence="1" key="2">
    <citation type="submission" date="2022-08" db="UniProtKB">
        <authorList>
            <consortium name="EnsemblMetazoa"/>
        </authorList>
    </citation>
    <scope>IDENTIFICATION</scope>
    <source>
        <strain evidence="1">STECLA/ALBI9_A</strain>
    </source>
</reference>
<evidence type="ECO:0000313" key="1">
    <source>
        <dbReference type="EnsemblMetazoa" id="AALB014168-PA"/>
    </source>
</evidence>
<dbReference type="AlphaFoldDB" id="A0A182FWY5"/>
<dbReference type="VEuPathDB" id="VectorBase:AALB014168"/>
<sequence>MNIKLALLVVLAIGISAALGDGETGDNERQLDVGHWIDKFKDFFG</sequence>
<protein>
    <submittedName>
        <fullName evidence="1">Uncharacterized protein</fullName>
    </submittedName>
</protein>